<dbReference type="AlphaFoldDB" id="A0A4Y7R9Q1"/>
<keyword evidence="1" id="KW-0812">Transmembrane</keyword>
<organism evidence="2 3">
    <name type="scientific">Pelotomaculum schinkii</name>
    <dbReference type="NCBI Taxonomy" id="78350"/>
    <lineage>
        <taxon>Bacteria</taxon>
        <taxon>Bacillati</taxon>
        <taxon>Bacillota</taxon>
        <taxon>Clostridia</taxon>
        <taxon>Eubacteriales</taxon>
        <taxon>Desulfotomaculaceae</taxon>
        <taxon>Pelotomaculum</taxon>
    </lineage>
</organism>
<evidence type="ECO:0000313" key="3">
    <source>
        <dbReference type="Proteomes" id="UP000298324"/>
    </source>
</evidence>
<evidence type="ECO:0000256" key="1">
    <source>
        <dbReference type="SAM" id="Phobius"/>
    </source>
</evidence>
<feature type="transmembrane region" description="Helical" evidence="1">
    <location>
        <begin position="96"/>
        <end position="125"/>
    </location>
</feature>
<feature type="transmembrane region" description="Helical" evidence="1">
    <location>
        <begin position="166"/>
        <end position="185"/>
    </location>
</feature>
<feature type="transmembrane region" description="Helical" evidence="1">
    <location>
        <begin position="137"/>
        <end position="154"/>
    </location>
</feature>
<dbReference type="EMBL" id="QFGA01000002">
    <property type="protein sequence ID" value="TEB05688.1"/>
    <property type="molecule type" value="Genomic_DNA"/>
</dbReference>
<gene>
    <name evidence="2" type="ORF">Psch_02729</name>
</gene>
<dbReference type="RefSeq" id="WP_190258444.1">
    <property type="nucleotide sequence ID" value="NZ_QFGA01000002.1"/>
</dbReference>
<keyword evidence="3" id="KW-1185">Reference proteome</keyword>
<protein>
    <submittedName>
        <fullName evidence="2">ABC-2 family transporter protein</fullName>
    </submittedName>
</protein>
<reference evidence="2 3" key="1">
    <citation type="journal article" date="2018" name="Environ. Microbiol.">
        <title>Novel energy conservation strategies and behaviour of Pelotomaculum schinkii driving syntrophic propionate catabolism.</title>
        <authorList>
            <person name="Hidalgo-Ahumada C.A.P."/>
            <person name="Nobu M.K."/>
            <person name="Narihiro T."/>
            <person name="Tamaki H."/>
            <person name="Liu W.T."/>
            <person name="Kamagata Y."/>
            <person name="Stams A.J.M."/>
            <person name="Imachi H."/>
            <person name="Sousa D.Z."/>
        </authorList>
    </citation>
    <scope>NUCLEOTIDE SEQUENCE [LARGE SCALE GENOMIC DNA]</scope>
    <source>
        <strain evidence="2 3">HH</strain>
    </source>
</reference>
<sequence length="250" mass="28470">MIKALAMEFQKIRRRRVWLIVAALIIVQILWSLWGVRGMDAHDLSQGWMYFLYQFPLLNSIMMPVIAAVVASRLCDIEHKGQTLKLLNTVMPAGRLFAAKFLCGSLYMLAAVLLQVVVIIAVGRLVGFAGSPPLAKLFYYLLFTTAVNLTILLLQQVLSLLFRNQMIALAVGIIGSFAGLFILYFPQSLERFLLWGYYGVLMFVGMNWDRATRVTDFYYVPIDWAGFVTLIIVFCVMYIIGRALFIRKEM</sequence>
<keyword evidence="1" id="KW-0472">Membrane</keyword>
<keyword evidence="1" id="KW-1133">Transmembrane helix</keyword>
<comment type="caution">
    <text evidence="2">The sequence shown here is derived from an EMBL/GenBank/DDBJ whole genome shotgun (WGS) entry which is preliminary data.</text>
</comment>
<dbReference type="Pfam" id="PF12730">
    <property type="entry name" value="ABC2_membrane_4"/>
    <property type="match status" value="1"/>
</dbReference>
<name>A0A4Y7R9Q1_9FIRM</name>
<proteinExistence type="predicted"/>
<feature type="transmembrane region" description="Helical" evidence="1">
    <location>
        <begin position="17"/>
        <end position="36"/>
    </location>
</feature>
<dbReference type="Proteomes" id="UP000298324">
    <property type="component" value="Unassembled WGS sequence"/>
</dbReference>
<evidence type="ECO:0000313" key="2">
    <source>
        <dbReference type="EMBL" id="TEB05688.1"/>
    </source>
</evidence>
<feature type="transmembrane region" description="Helical" evidence="1">
    <location>
        <begin position="48"/>
        <end position="75"/>
    </location>
</feature>
<feature type="transmembrane region" description="Helical" evidence="1">
    <location>
        <begin position="224"/>
        <end position="245"/>
    </location>
</feature>
<dbReference type="CDD" id="cd21809">
    <property type="entry name" value="ABC-2_lan_permease-like"/>
    <property type="match status" value="1"/>
</dbReference>
<accession>A0A4Y7R9Q1</accession>